<keyword evidence="1" id="KW-0472">Membrane</keyword>
<keyword evidence="1" id="KW-1133">Transmembrane helix</keyword>
<dbReference type="Proteomes" id="UP000033423">
    <property type="component" value="Unassembled WGS sequence"/>
</dbReference>
<organism evidence="2 3">
    <name type="scientific">Candidatus Magnetobacterium bavaricum</name>
    <dbReference type="NCBI Taxonomy" id="29290"/>
    <lineage>
        <taxon>Bacteria</taxon>
        <taxon>Pseudomonadati</taxon>
        <taxon>Nitrospirota</taxon>
        <taxon>Thermodesulfovibrionia</taxon>
        <taxon>Thermodesulfovibrionales</taxon>
        <taxon>Candidatus Magnetobacteriaceae</taxon>
        <taxon>Candidatus Magnetobacterium</taxon>
    </lineage>
</organism>
<gene>
    <name evidence="2" type="ORF">MBAV_004207</name>
</gene>
<dbReference type="EMBL" id="LACI01001823">
    <property type="protein sequence ID" value="KJU83599.1"/>
    <property type="molecule type" value="Genomic_DNA"/>
</dbReference>
<evidence type="ECO:0000256" key="1">
    <source>
        <dbReference type="SAM" id="Phobius"/>
    </source>
</evidence>
<accession>A0A0F3GNN8</accession>
<evidence type="ECO:0000313" key="2">
    <source>
        <dbReference type="EMBL" id="KJU83599.1"/>
    </source>
</evidence>
<keyword evidence="1" id="KW-0812">Transmembrane</keyword>
<proteinExistence type="predicted"/>
<keyword evidence="3" id="KW-1185">Reference proteome</keyword>
<protein>
    <submittedName>
        <fullName evidence="2">Uncharacterized protein</fullName>
    </submittedName>
</protein>
<evidence type="ECO:0000313" key="3">
    <source>
        <dbReference type="Proteomes" id="UP000033423"/>
    </source>
</evidence>
<reference evidence="2 3" key="1">
    <citation type="submission" date="2015-02" db="EMBL/GenBank/DDBJ databases">
        <title>Single-cell genomics of uncultivated deep-branching MTB reveals a conserved set of magnetosome genes.</title>
        <authorList>
            <person name="Kolinko S."/>
            <person name="Richter M."/>
            <person name="Glockner F.O."/>
            <person name="Brachmann A."/>
            <person name="Schuler D."/>
        </authorList>
    </citation>
    <scope>NUCLEOTIDE SEQUENCE [LARGE SCALE GENOMIC DNA]</scope>
    <source>
        <strain evidence="2">TM-1</strain>
    </source>
</reference>
<feature type="non-terminal residue" evidence="2">
    <location>
        <position position="90"/>
    </location>
</feature>
<feature type="transmembrane region" description="Helical" evidence="1">
    <location>
        <begin position="65"/>
        <end position="84"/>
    </location>
</feature>
<comment type="caution">
    <text evidence="2">The sequence shown here is derived from an EMBL/GenBank/DDBJ whole genome shotgun (WGS) entry which is preliminary data.</text>
</comment>
<sequence length="90" mass="9709">MLDKEIALGTERNMVQLKELVSGDGAKAERTVYPIIKKLVEHNAKEAKAISDKNTVLAHSVSNTIITFTAIGMVLAILLGAFISRMLSVA</sequence>
<name>A0A0F3GNN8_9BACT</name>
<dbReference type="AlphaFoldDB" id="A0A0F3GNN8"/>